<dbReference type="Pfam" id="PF08761">
    <property type="entry name" value="dUTPase_2"/>
    <property type="match status" value="1"/>
</dbReference>
<gene>
    <name evidence="1" type="ORF">CPT_Stills25</name>
</gene>
<proteinExistence type="predicted"/>
<dbReference type="EMBL" id="KP696448">
    <property type="protein sequence ID" value="AKC02653.1"/>
    <property type="molecule type" value="Genomic_DNA"/>
</dbReference>
<keyword evidence="2" id="KW-1185">Reference proteome</keyword>
<dbReference type="KEGG" id="vg:26661007"/>
<dbReference type="Gene3D" id="1.10.4010.10">
    <property type="entry name" value="Type II deoxyuridine triphosphatase"/>
    <property type="match status" value="1"/>
</dbReference>
<dbReference type="InterPro" id="IPR014871">
    <property type="entry name" value="dUTPase/dCTP_pyrophosphatase"/>
</dbReference>
<dbReference type="GeneID" id="26661007"/>
<name>A0A0E3XB76_9CAUD</name>
<protein>
    <submittedName>
        <fullName evidence="1">dUTPase</fullName>
    </submittedName>
</protein>
<dbReference type="PIRSF" id="PIRSF030140">
    <property type="entry name" value="UCP030140"/>
    <property type="match status" value="1"/>
</dbReference>
<reference evidence="1 2" key="1">
    <citation type="journal article" date="2015" name="Genome Announc.">
        <title>Complete Genome Sequence of Bacillus megaterium Siphophage Stills.</title>
        <authorList>
            <person name="Lee S.S."/>
            <person name="Kongari R.R."/>
            <person name="Hernandez A.C."/>
            <person name="Kuty Everett G.F."/>
        </authorList>
    </citation>
    <scope>NUCLEOTIDE SEQUENCE [LARGE SCALE GENOMIC DNA]</scope>
</reference>
<sequence length="161" mass="18841">MKLEELFALQSQLDEHIIKTKGLTKSQQMTDKKVIAFKVEFGEFLNEVKDFKFWSNKPMSEKEVVLEEFVDGIHFLLTVSLDRQYDRWIKEVEGEYYVKTKTLDQLSMEVFNNRLTSAGEVTDAFEMMLAIAHKLGFSEEDILAAYDRKNGINHDRQDQGY</sequence>
<dbReference type="RefSeq" id="YP_009196910.1">
    <property type="nucleotide sequence ID" value="NC_028777.1"/>
</dbReference>
<dbReference type="CDD" id="cd11527">
    <property type="entry name" value="NTP-PPase_dUTPase"/>
    <property type="match status" value="1"/>
</dbReference>
<dbReference type="OrthoDB" id="7271at10239"/>
<dbReference type="SUPFAM" id="SSF101386">
    <property type="entry name" value="all-alpha NTP pyrophosphatases"/>
    <property type="match status" value="1"/>
</dbReference>
<evidence type="ECO:0000313" key="1">
    <source>
        <dbReference type="EMBL" id="AKC02653.1"/>
    </source>
</evidence>
<reference evidence="2" key="2">
    <citation type="submission" date="2015-01" db="EMBL/GenBank/DDBJ databases">
        <title>Complete Genome of Bacillus megaterium Siphophage Stills.</title>
        <authorList>
            <person name="Lee S.S."/>
            <person name="Kongari R.R."/>
            <person name="Hernandez A.C."/>
            <person name="Everett G.F.K."/>
        </authorList>
    </citation>
    <scope>NUCLEOTIDE SEQUENCE [LARGE SCALE GENOMIC DNA]</scope>
</reference>
<dbReference type="Proteomes" id="UP000033016">
    <property type="component" value="Segment"/>
</dbReference>
<accession>A0A0E3XB76</accession>
<evidence type="ECO:0000313" key="2">
    <source>
        <dbReference type="Proteomes" id="UP000033016"/>
    </source>
</evidence>
<dbReference type="InterPro" id="IPR016947">
    <property type="entry name" value="UCP030140"/>
</dbReference>
<organism evidence="1 2">
    <name type="scientific">Bacillus phage Stills</name>
    <dbReference type="NCBI Taxonomy" id="1610833"/>
    <lineage>
        <taxon>Viruses</taxon>
        <taxon>Duplodnaviria</taxon>
        <taxon>Heunggongvirae</taxon>
        <taxon>Uroviricota</taxon>
        <taxon>Caudoviricetes</taxon>
        <taxon>Slashvirus</taxon>
        <taxon>Slashvirus stills</taxon>
    </lineage>
</organism>